<dbReference type="Pfam" id="PF00486">
    <property type="entry name" value="Trans_reg_C"/>
    <property type="match status" value="1"/>
</dbReference>
<dbReference type="InterPro" id="IPR036388">
    <property type="entry name" value="WH-like_DNA-bd_sf"/>
</dbReference>
<dbReference type="SMART" id="SM00862">
    <property type="entry name" value="Trans_reg_C"/>
    <property type="match status" value="1"/>
</dbReference>
<protein>
    <recommendedName>
        <fullName evidence="4">OmpR/PhoB-type domain-containing protein</fullName>
    </recommendedName>
</protein>
<comment type="caution">
    <text evidence="5">The sequence shown here is derived from an EMBL/GenBank/DDBJ whole genome shotgun (WGS) entry which is preliminary data.</text>
</comment>
<dbReference type="SUPFAM" id="SSF46894">
    <property type="entry name" value="C-terminal effector domain of the bipartite response regulators"/>
    <property type="match status" value="1"/>
</dbReference>
<keyword evidence="3" id="KW-1133">Transmembrane helix</keyword>
<dbReference type="InterPro" id="IPR011990">
    <property type="entry name" value="TPR-like_helical_dom_sf"/>
</dbReference>
<reference evidence="6" key="1">
    <citation type="journal article" date="2019" name="Int. J. Syst. Evol. Microbiol.">
        <title>The Global Catalogue of Microorganisms (GCM) 10K type strain sequencing project: providing services to taxonomists for standard genome sequencing and annotation.</title>
        <authorList>
            <consortium name="The Broad Institute Genomics Platform"/>
            <consortium name="The Broad Institute Genome Sequencing Center for Infectious Disease"/>
            <person name="Wu L."/>
            <person name="Ma J."/>
        </authorList>
    </citation>
    <scope>NUCLEOTIDE SEQUENCE [LARGE SCALE GENOMIC DNA]</scope>
    <source>
        <strain evidence="6">JCM 15089</strain>
    </source>
</reference>
<keyword evidence="1 2" id="KW-0238">DNA-binding</keyword>
<accession>A0ABP3Q4F9</accession>
<proteinExistence type="predicted"/>
<sequence length="656" mass="70934">MRSGFNVAAAEDTIDLARAPAFALGALKVNPPTLEVANGDRRDTLEPRIMQVLVALAFRRGEVVSREDLITQCWDGRSVGDDAINRCIGRLRRLAEAEGGFIIETIPRVGYRLKEVGAPDAITVAAKPEPNPLPPKPAAKKRWWQNWWALSLAVLVIVAVTSANLWLSHPEPLDRVAVLPLQPLGGGDNARVFGTAVAEQIVGVLNENQVQAVAQSEIANLRGPGRDDAARKLGADFILDGTVQHTRQGLRVVVHLDRASSHATLWTATFEPAETSSDPAGLQSQVAARVVDVIKAALQAAVLRDDGAVAAFIKAKEYGREGGRTATSLRRDQMRIVVAHAPDFSLGRSGLAWSSAALIQFSPPTEITGLRSDAEREAKKALEFDPHNGEAYLALAALAPPRDYAEQERQLRKGLEVQPDEPTLNSSLAALLQDVGRNAEALPLYERAALLDPLSPRKNAGYAAALLISGNIAQARQTIQHAAKLWPDNPSVWGARVGIAVVDDPAEARKLLAEGPHVAPQLEPDFYAAAEAAIDAVAHKTPQSRAVARERLLAAVAQKHFDDKTTIELLTYFGDVDTAFAVADQSYRADRLAGRYSRPDMAVLLRSTTAALRRDPRFLPLAERLGLVTYWKNNTAPDFCKTEAVAPCPDLKRGGR</sequence>
<gene>
    <name evidence="5" type="ORF">GCM10008942_34800</name>
</gene>
<evidence type="ECO:0000256" key="2">
    <source>
        <dbReference type="PROSITE-ProRule" id="PRU01091"/>
    </source>
</evidence>
<keyword evidence="3" id="KW-0472">Membrane</keyword>
<feature type="domain" description="OmpR/PhoB-type" evidence="4">
    <location>
        <begin position="19"/>
        <end position="115"/>
    </location>
</feature>
<keyword evidence="6" id="KW-1185">Reference proteome</keyword>
<dbReference type="InterPro" id="IPR001867">
    <property type="entry name" value="OmpR/PhoB-type_DNA-bd"/>
</dbReference>
<dbReference type="Pfam" id="PF14559">
    <property type="entry name" value="TPR_19"/>
    <property type="match status" value="1"/>
</dbReference>
<evidence type="ECO:0000256" key="1">
    <source>
        <dbReference type="ARBA" id="ARBA00023125"/>
    </source>
</evidence>
<evidence type="ECO:0000256" key="3">
    <source>
        <dbReference type="SAM" id="Phobius"/>
    </source>
</evidence>
<dbReference type="SUPFAM" id="SSF48452">
    <property type="entry name" value="TPR-like"/>
    <property type="match status" value="1"/>
</dbReference>
<dbReference type="PROSITE" id="PS51755">
    <property type="entry name" value="OMPR_PHOB"/>
    <property type="match status" value="1"/>
</dbReference>
<organism evidence="5 6">
    <name type="scientific">Rhizomicrobium electricum</name>
    <dbReference type="NCBI Taxonomy" id="480070"/>
    <lineage>
        <taxon>Bacteria</taxon>
        <taxon>Pseudomonadati</taxon>
        <taxon>Pseudomonadota</taxon>
        <taxon>Alphaproteobacteria</taxon>
        <taxon>Micropepsales</taxon>
        <taxon>Micropepsaceae</taxon>
        <taxon>Rhizomicrobium</taxon>
    </lineage>
</organism>
<name>A0ABP3Q4F9_9PROT</name>
<dbReference type="Gene3D" id="1.10.10.10">
    <property type="entry name" value="Winged helix-like DNA-binding domain superfamily/Winged helix DNA-binding domain"/>
    <property type="match status" value="1"/>
</dbReference>
<dbReference type="InterPro" id="IPR016032">
    <property type="entry name" value="Sig_transdc_resp-reg_C-effctor"/>
</dbReference>
<evidence type="ECO:0000313" key="5">
    <source>
        <dbReference type="EMBL" id="GAA0582936.1"/>
    </source>
</evidence>
<dbReference type="CDD" id="cd00383">
    <property type="entry name" value="trans_reg_C"/>
    <property type="match status" value="1"/>
</dbReference>
<dbReference type="EMBL" id="BAAADD010000010">
    <property type="protein sequence ID" value="GAA0582936.1"/>
    <property type="molecule type" value="Genomic_DNA"/>
</dbReference>
<feature type="transmembrane region" description="Helical" evidence="3">
    <location>
        <begin position="147"/>
        <end position="167"/>
    </location>
</feature>
<dbReference type="Gene3D" id="1.25.40.10">
    <property type="entry name" value="Tetratricopeptide repeat domain"/>
    <property type="match status" value="1"/>
</dbReference>
<dbReference type="Proteomes" id="UP001499951">
    <property type="component" value="Unassembled WGS sequence"/>
</dbReference>
<evidence type="ECO:0000259" key="4">
    <source>
        <dbReference type="PROSITE" id="PS51755"/>
    </source>
</evidence>
<feature type="DNA-binding region" description="OmpR/PhoB-type" evidence="2">
    <location>
        <begin position="19"/>
        <end position="115"/>
    </location>
</feature>
<evidence type="ECO:0000313" key="6">
    <source>
        <dbReference type="Proteomes" id="UP001499951"/>
    </source>
</evidence>
<keyword evidence="3" id="KW-0812">Transmembrane</keyword>